<dbReference type="Pfam" id="PF01281">
    <property type="entry name" value="Ribosomal_L9_N"/>
    <property type="match status" value="1"/>
</dbReference>
<dbReference type="InterPro" id="IPR000244">
    <property type="entry name" value="Ribosomal_bL9"/>
</dbReference>
<evidence type="ECO:0000256" key="4">
    <source>
        <dbReference type="ARBA" id="ARBA00022980"/>
    </source>
</evidence>
<organism evidence="10 11">
    <name type="scientific">Estrella lausannensis</name>
    <dbReference type="NCBI Taxonomy" id="483423"/>
    <lineage>
        <taxon>Bacteria</taxon>
        <taxon>Pseudomonadati</taxon>
        <taxon>Chlamydiota</taxon>
        <taxon>Chlamydiia</taxon>
        <taxon>Parachlamydiales</taxon>
        <taxon>Candidatus Criblamydiaceae</taxon>
        <taxon>Estrella</taxon>
    </lineage>
</organism>
<gene>
    <name evidence="7 10" type="primary">rplI</name>
    <name evidence="10" type="ORF">ELAC_1057</name>
</gene>
<evidence type="ECO:0000256" key="5">
    <source>
        <dbReference type="ARBA" id="ARBA00023274"/>
    </source>
</evidence>
<comment type="similarity">
    <text evidence="1 7">Belongs to the bacterial ribosomal protein bL9 family.</text>
</comment>
<evidence type="ECO:0000256" key="7">
    <source>
        <dbReference type="HAMAP-Rule" id="MF_00503"/>
    </source>
</evidence>
<evidence type="ECO:0000313" key="10">
    <source>
        <dbReference type="EMBL" id="CRX38402.1"/>
    </source>
</evidence>
<keyword evidence="4 7" id="KW-0689">Ribosomal protein</keyword>
<dbReference type="RefSeq" id="WP_098038263.1">
    <property type="nucleotide sequence ID" value="NZ_CWGJ01000012.1"/>
</dbReference>
<dbReference type="InterPro" id="IPR020594">
    <property type="entry name" value="Ribosomal_bL9_bac/chp"/>
</dbReference>
<dbReference type="NCBIfam" id="TIGR00158">
    <property type="entry name" value="L9"/>
    <property type="match status" value="1"/>
</dbReference>
<reference evidence="11" key="1">
    <citation type="submission" date="2015-06" db="EMBL/GenBank/DDBJ databases">
        <authorList>
            <person name="Bertelli C."/>
        </authorList>
    </citation>
    <scope>NUCLEOTIDE SEQUENCE [LARGE SCALE GENOMIC DNA]</scope>
    <source>
        <strain evidence="11">CRIB-30</strain>
    </source>
</reference>
<dbReference type="Pfam" id="PF03948">
    <property type="entry name" value="Ribosomal_L9_C"/>
    <property type="match status" value="1"/>
</dbReference>
<dbReference type="SUPFAM" id="SSF55653">
    <property type="entry name" value="Ribosomal protein L9 C-domain"/>
    <property type="match status" value="1"/>
</dbReference>
<dbReference type="PANTHER" id="PTHR21368">
    <property type="entry name" value="50S RIBOSOMAL PROTEIN L9"/>
    <property type="match status" value="1"/>
</dbReference>
<name>A0A0H5DPL8_9BACT</name>
<comment type="function">
    <text evidence="7">Binds to the 23S rRNA.</text>
</comment>
<protein>
    <recommendedName>
        <fullName evidence="6 7">Large ribosomal subunit protein bL9</fullName>
    </recommendedName>
</protein>
<dbReference type="EMBL" id="CWGJ01000012">
    <property type="protein sequence ID" value="CRX38402.1"/>
    <property type="molecule type" value="Genomic_DNA"/>
</dbReference>
<evidence type="ECO:0000256" key="1">
    <source>
        <dbReference type="ARBA" id="ARBA00010605"/>
    </source>
</evidence>
<evidence type="ECO:0000256" key="6">
    <source>
        <dbReference type="ARBA" id="ARBA00035292"/>
    </source>
</evidence>
<dbReference type="GO" id="GO:1990904">
    <property type="term" value="C:ribonucleoprotein complex"/>
    <property type="evidence" value="ECO:0007669"/>
    <property type="project" value="UniProtKB-KW"/>
</dbReference>
<keyword evidence="5 7" id="KW-0687">Ribonucleoprotein</keyword>
<dbReference type="GO" id="GO:0019843">
    <property type="term" value="F:rRNA binding"/>
    <property type="evidence" value="ECO:0007669"/>
    <property type="project" value="UniProtKB-UniRule"/>
</dbReference>
<dbReference type="Gene3D" id="3.40.5.10">
    <property type="entry name" value="Ribosomal protein L9, N-terminal domain"/>
    <property type="match status" value="1"/>
</dbReference>
<dbReference type="InterPro" id="IPR036791">
    <property type="entry name" value="Ribosomal_bL9_C_sf"/>
</dbReference>
<dbReference type="GO" id="GO:0005840">
    <property type="term" value="C:ribosome"/>
    <property type="evidence" value="ECO:0007669"/>
    <property type="project" value="UniProtKB-KW"/>
</dbReference>
<dbReference type="AlphaFoldDB" id="A0A0H5DPL8"/>
<dbReference type="Gene3D" id="3.10.430.100">
    <property type="entry name" value="Ribosomal protein L9, C-terminal domain"/>
    <property type="match status" value="1"/>
</dbReference>
<keyword evidence="3 7" id="KW-0694">RNA-binding</keyword>
<evidence type="ECO:0000259" key="8">
    <source>
        <dbReference type="Pfam" id="PF01281"/>
    </source>
</evidence>
<feature type="domain" description="Large ribosomal subunit protein bL9 C-terminal" evidence="9">
    <location>
        <begin position="66"/>
        <end position="148"/>
    </location>
</feature>
<keyword evidence="2 7" id="KW-0699">rRNA-binding</keyword>
<evidence type="ECO:0000256" key="3">
    <source>
        <dbReference type="ARBA" id="ARBA00022884"/>
    </source>
</evidence>
<evidence type="ECO:0000256" key="2">
    <source>
        <dbReference type="ARBA" id="ARBA00022730"/>
    </source>
</evidence>
<dbReference type="Proteomes" id="UP000220251">
    <property type="component" value="Unassembled WGS sequence"/>
</dbReference>
<evidence type="ECO:0000313" key="11">
    <source>
        <dbReference type="Proteomes" id="UP000220251"/>
    </source>
</evidence>
<dbReference type="GO" id="GO:0003735">
    <property type="term" value="F:structural constituent of ribosome"/>
    <property type="evidence" value="ECO:0007669"/>
    <property type="project" value="InterPro"/>
</dbReference>
<keyword evidence="11" id="KW-1185">Reference proteome</keyword>
<dbReference type="GO" id="GO:0006412">
    <property type="term" value="P:translation"/>
    <property type="evidence" value="ECO:0007669"/>
    <property type="project" value="UniProtKB-UniRule"/>
</dbReference>
<dbReference type="SUPFAM" id="SSF55658">
    <property type="entry name" value="L9 N-domain-like"/>
    <property type="match status" value="1"/>
</dbReference>
<proteinExistence type="inferred from homology"/>
<sequence>MATKLLLIEDIEDLGRSGDLVSVREGYARNFLLPRGAAVIADKNAIRRQAALQEARRLQAIEDKKDAEVLAAKLEPITIHSIVKVDHEGHMYGSVTAHDICKQMEVEHGIHLEKRYVQLKHPVKALGIHKIELRLKEGVPASITLKISAENMDFEMKAVDDAKKAHLIAEDQPE</sequence>
<dbReference type="InterPro" id="IPR036935">
    <property type="entry name" value="Ribosomal_bL9_N_sf"/>
</dbReference>
<dbReference type="InterPro" id="IPR020070">
    <property type="entry name" value="Ribosomal_bL9_N"/>
</dbReference>
<dbReference type="InterPro" id="IPR009027">
    <property type="entry name" value="Ribosomal_bL9/RNase_H1_N"/>
</dbReference>
<evidence type="ECO:0000259" key="9">
    <source>
        <dbReference type="Pfam" id="PF03948"/>
    </source>
</evidence>
<dbReference type="InterPro" id="IPR020069">
    <property type="entry name" value="Ribosomal_bL9_C"/>
</dbReference>
<accession>A0A0H5DPL8</accession>
<dbReference type="HAMAP" id="MF_00503">
    <property type="entry name" value="Ribosomal_bL9"/>
    <property type="match status" value="1"/>
</dbReference>
<feature type="domain" description="Ribosomal protein L9" evidence="8">
    <location>
        <begin position="4"/>
        <end position="47"/>
    </location>
</feature>
<dbReference type="OrthoDB" id="9788336at2"/>